<evidence type="ECO:0000313" key="2">
    <source>
        <dbReference type="Proteomes" id="UP000054928"/>
    </source>
</evidence>
<name>A0A0P1A8C1_PLAHL</name>
<evidence type="ECO:0000313" key="1">
    <source>
        <dbReference type="EMBL" id="CEG36453.1"/>
    </source>
</evidence>
<dbReference type="Gene3D" id="3.40.220.10">
    <property type="entry name" value="Leucine Aminopeptidase, subunit E, domain 1"/>
    <property type="match status" value="1"/>
</dbReference>
<dbReference type="EMBL" id="CCYD01000207">
    <property type="protein sequence ID" value="CEG36453.1"/>
    <property type="molecule type" value="Genomic_DNA"/>
</dbReference>
<proteinExistence type="predicted"/>
<dbReference type="InterPro" id="IPR043472">
    <property type="entry name" value="Macro_dom-like"/>
</dbReference>
<sequence>MFQFRLHELMHESVGENEDALMKLLKDEYIKHILARDSLCLPADPASCDEKIVQPCASEELLDSGGCRVASLEHARLLDERRKNALVRKLAQSDANKYASAVIKPKDKSMSSTSHDVDSSDCSTNFGQLYYKSGVASHPPLTSIRMKPYIIAHCVDNSGVWCSRGFFRSLSALSPSIQNQYEAA</sequence>
<dbReference type="Proteomes" id="UP000054928">
    <property type="component" value="Unassembled WGS sequence"/>
</dbReference>
<dbReference type="GeneID" id="36398058"/>
<dbReference type="OrthoDB" id="5857104at2759"/>
<dbReference type="AlphaFoldDB" id="A0A0P1A8C1"/>
<protein>
    <submittedName>
        <fullName evidence="1">Chromatin remodeling complex WSTF-ISWI, small subunit</fullName>
    </submittedName>
</protein>
<dbReference type="STRING" id="4781.A0A0P1A8C1"/>
<keyword evidence="2" id="KW-1185">Reference proteome</keyword>
<reference evidence="2" key="1">
    <citation type="submission" date="2014-09" db="EMBL/GenBank/DDBJ databases">
        <authorList>
            <person name="Sharma Rahul"/>
            <person name="Thines Marco"/>
        </authorList>
    </citation>
    <scope>NUCLEOTIDE SEQUENCE [LARGE SCALE GENOMIC DNA]</scope>
</reference>
<organism evidence="1 2">
    <name type="scientific">Plasmopara halstedii</name>
    <name type="common">Downy mildew of sunflower</name>
    <dbReference type="NCBI Taxonomy" id="4781"/>
    <lineage>
        <taxon>Eukaryota</taxon>
        <taxon>Sar</taxon>
        <taxon>Stramenopiles</taxon>
        <taxon>Oomycota</taxon>
        <taxon>Peronosporomycetes</taxon>
        <taxon>Peronosporales</taxon>
        <taxon>Peronosporaceae</taxon>
        <taxon>Plasmopara</taxon>
    </lineage>
</organism>
<accession>A0A0P1A8C1</accession>
<dbReference type="RefSeq" id="XP_024572822.1">
    <property type="nucleotide sequence ID" value="XM_024720978.1"/>
</dbReference>